<dbReference type="EMBL" id="JMIB01000009">
    <property type="protein sequence ID" value="KDM92352.1"/>
    <property type="molecule type" value="Genomic_DNA"/>
</dbReference>
<sequence length="83" mass="9476">MFKLLHESLIQCLSSATARITPLFTRKMHDPLRGSIKIRQGQPDSFPGETSAKWLFASIPHSVTHSFEKIRRDRGSLTRLNMP</sequence>
<name>A0A066RXD6_9GAMM</name>
<reference evidence="1 2" key="1">
    <citation type="submission" date="2014-04" db="EMBL/GenBank/DDBJ databases">
        <title>Draft genome sequence of Photobacterium halotolerans S2753: a solonamide, ngercheumicin and holomycin producer.</title>
        <authorList>
            <person name="Machado H.R."/>
            <person name="Gram L."/>
        </authorList>
    </citation>
    <scope>NUCLEOTIDE SEQUENCE [LARGE SCALE GENOMIC DNA]</scope>
    <source>
        <strain evidence="1 2">S2753</strain>
    </source>
</reference>
<dbReference type="AlphaFoldDB" id="A0A066RXD6"/>
<protein>
    <submittedName>
        <fullName evidence="1">Uncharacterized protein</fullName>
    </submittedName>
</protein>
<proteinExistence type="predicted"/>
<gene>
    <name evidence="1" type="ORF">EA58_06440</name>
</gene>
<comment type="caution">
    <text evidence="1">The sequence shown here is derived from an EMBL/GenBank/DDBJ whole genome shotgun (WGS) entry which is preliminary data.</text>
</comment>
<evidence type="ECO:0000313" key="1">
    <source>
        <dbReference type="EMBL" id="KDM92352.1"/>
    </source>
</evidence>
<dbReference type="STRING" id="1654360.EA58_06440"/>
<accession>A0A066RXD6</accession>
<evidence type="ECO:0000313" key="2">
    <source>
        <dbReference type="Proteomes" id="UP000027192"/>
    </source>
</evidence>
<keyword evidence="2" id="KW-1185">Reference proteome</keyword>
<organism evidence="1 2">
    <name type="scientific">Photobacterium galatheae</name>
    <dbReference type="NCBI Taxonomy" id="1654360"/>
    <lineage>
        <taxon>Bacteria</taxon>
        <taxon>Pseudomonadati</taxon>
        <taxon>Pseudomonadota</taxon>
        <taxon>Gammaproteobacteria</taxon>
        <taxon>Vibrionales</taxon>
        <taxon>Vibrionaceae</taxon>
        <taxon>Photobacterium</taxon>
    </lineage>
</organism>
<dbReference type="Proteomes" id="UP000027192">
    <property type="component" value="Unassembled WGS sequence"/>
</dbReference>